<dbReference type="SMART" id="SM01294">
    <property type="entry name" value="PKS_PP_betabranch"/>
    <property type="match status" value="1"/>
</dbReference>
<dbReference type="PANTHER" id="PTHR43775">
    <property type="entry name" value="FATTY ACID SYNTHASE"/>
    <property type="match status" value="1"/>
</dbReference>
<dbReference type="SUPFAM" id="SSF47336">
    <property type="entry name" value="ACP-like"/>
    <property type="match status" value="1"/>
</dbReference>
<dbReference type="InterPro" id="IPR009081">
    <property type="entry name" value="PP-bd_ACP"/>
</dbReference>
<evidence type="ECO:0000313" key="6">
    <source>
        <dbReference type="EMBL" id="KMS65782.1"/>
    </source>
</evidence>
<gene>
    <name evidence="6" type="ORF">ACH49_30380</name>
</gene>
<keyword evidence="2" id="KW-0597">Phosphoprotein</keyword>
<evidence type="ECO:0000259" key="5">
    <source>
        <dbReference type="PROSITE" id="PS50075"/>
    </source>
</evidence>
<evidence type="ECO:0000256" key="4">
    <source>
        <dbReference type="ARBA" id="ARBA00023268"/>
    </source>
</evidence>
<reference evidence="6 7" key="1">
    <citation type="submission" date="2015-06" db="EMBL/GenBank/DDBJ databases">
        <title>Draft genome sequence of Streptomyces leeuwenhoekii C58, which produces the novel lasso peptide, chaxapeptin.</title>
        <authorList>
            <person name="Yi Y."/>
            <person name="Hai D."/>
            <person name="Jaspars M."/>
            <person name="Sheng H."/>
            <person name="Rateb M.E."/>
            <person name="Bull A."/>
            <person name="Goodfellow M."/>
            <person name="Asenjo J.A."/>
            <person name="Ebel R."/>
        </authorList>
    </citation>
    <scope>NUCLEOTIDE SEQUENCE [LARGE SCALE GENOMIC DNA]</scope>
    <source>
        <strain evidence="6 7">C58</strain>
    </source>
</reference>
<dbReference type="PROSITE" id="PS50075">
    <property type="entry name" value="CARRIER"/>
    <property type="match status" value="1"/>
</dbReference>
<dbReference type="Gene3D" id="3.40.50.720">
    <property type="entry name" value="NAD(P)-binding Rossmann-like Domain"/>
    <property type="match status" value="1"/>
</dbReference>
<dbReference type="Pfam" id="PF00550">
    <property type="entry name" value="PP-binding"/>
    <property type="match status" value="1"/>
</dbReference>
<organism evidence="6 7">
    <name type="scientific">Streptomyces leeuwenhoekii</name>
    <dbReference type="NCBI Taxonomy" id="1437453"/>
    <lineage>
        <taxon>Bacteria</taxon>
        <taxon>Bacillati</taxon>
        <taxon>Actinomycetota</taxon>
        <taxon>Actinomycetes</taxon>
        <taxon>Kitasatosporales</taxon>
        <taxon>Streptomycetaceae</taxon>
        <taxon>Streptomyces</taxon>
    </lineage>
</organism>
<keyword evidence="1" id="KW-0596">Phosphopantetheine</keyword>
<dbReference type="EMBL" id="LFEH01000352">
    <property type="protein sequence ID" value="KMS65782.1"/>
    <property type="molecule type" value="Genomic_DNA"/>
</dbReference>
<feature type="domain" description="Carrier" evidence="5">
    <location>
        <begin position="88"/>
        <end position="163"/>
    </location>
</feature>
<evidence type="ECO:0000313" key="7">
    <source>
        <dbReference type="Proteomes" id="UP000037274"/>
    </source>
</evidence>
<keyword evidence="4" id="KW-0511">Multifunctional enzyme</keyword>
<dbReference type="InterPro" id="IPR006162">
    <property type="entry name" value="Ppantetheine_attach_site"/>
</dbReference>
<keyword evidence="7" id="KW-1185">Reference proteome</keyword>
<dbReference type="Proteomes" id="UP000037274">
    <property type="component" value="Unassembled WGS sequence"/>
</dbReference>
<comment type="caution">
    <text evidence="6">The sequence shown here is derived from an EMBL/GenBank/DDBJ whole genome shotgun (WGS) entry which is preliminary data.</text>
</comment>
<evidence type="ECO:0000256" key="2">
    <source>
        <dbReference type="ARBA" id="ARBA00022553"/>
    </source>
</evidence>
<name>A0ABR5HQQ2_STRLW</name>
<proteinExistence type="predicted"/>
<sequence length="255" mass="27190">MAPESAVGALHQALAGDATLLTVADVDWQRFAPAFTVRRPSPLLGELADVQRALEQHHHGVDGGGRGGDAAAQLRARLASASESQQNRILLELVRAEAADVLGHATADAVRPRRGFVELGFDSLMAVEVRNRLARHTGLRLSTTLLFDFPSPAALAHHLRAELAQELSAEASTSVTAVLSELERMLSGLSTDDVDGVDITERLQGLLTTWSGAQVRLASPPPEAGEPTAAAMDSDLESATSDEMFDLIQREFGKF</sequence>
<keyword evidence="3" id="KW-0808">Transferase</keyword>
<dbReference type="InterPro" id="IPR036736">
    <property type="entry name" value="ACP-like_sf"/>
</dbReference>
<dbReference type="InterPro" id="IPR020806">
    <property type="entry name" value="PKS_PP-bd"/>
</dbReference>
<dbReference type="RefSeq" id="WP_048574667.1">
    <property type="nucleotide sequence ID" value="NZ_LFEH01000352.1"/>
</dbReference>
<protein>
    <recommendedName>
        <fullName evidence="5">Carrier domain-containing protein</fullName>
    </recommendedName>
</protein>
<dbReference type="SMART" id="SM00823">
    <property type="entry name" value="PKS_PP"/>
    <property type="match status" value="1"/>
</dbReference>
<dbReference type="PANTHER" id="PTHR43775:SF51">
    <property type="entry name" value="INACTIVE PHENOLPHTHIOCEROL SYNTHESIS POLYKETIDE SYNTHASE TYPE I PKS1-RELATED"/>
    <property type="match status" value="1"/>
</dbReference>
<evidence type="ECO:0000256" key="1">
    <source>
        <dbReference type="ARBA" id="ARBA00022450"/>
    </source>
</evidence>
<evidence type="ECO:0000256" key="3">
    <source>
        <dbReference type="ARBA" id="ARBA00022679"/>
    </source>
</evidence>
<dbReference type="Gene3D" id="1.10.1200.10">
    <property type="entry name" value="ACP-like"/>
    <property type="match status" value="1"/>
</dbReference>
<dbReference type="InterPro" id="IPR050091">
    <property type="entry name" value="PKS_NRPS_Biosynth_Enz"/>
</dbReference>
<accession>A0ABR5HQQ2</accession>
<dbReference type="PROSITE" id="PS00012">
    <property type="entry name" value="PHOSPHOPANTETHEINE"/>
    <property type="match status" value="1"/>
</dbReference>